<organism evidence="4 5">
    <name type="scientific">Megalops atlanticus</name>
    <name type="common">Tarpon</name>
    <name type="synonym">Clupea gigantea</name>
    <dbReference type="NCBI Taxonomy" id="7932"/>
    <lineage>
        <taxon>Eukaryota</taxon>
        <taxon>Metazoa</taxon>
        <taxon>Chordata</taxon>
        <taxon>Craniata</taxon>
        <taxon>Vertebrata</taxon>
        <taxon>Euteleostomi</taxon>
        <taxon>Actinopterygii</taxon>
        <taxon>Neopterygii</taxon>
        <taxon>Teleostei</taxon>
        <taxon>Elopiformes</taxon>
        <taxon>Megalopidae</taxon>
        <taxon>Megalops</taxon>
    </lineage>
</organism>
<dbReference type="PANTHER" id="PTHR24106">
    <property type="entry name" value="NACHT, LRR AND CARD DOMAINS-CONTAINING"/>
    <property type="match status" value="1"/>
</dbReference>
<comment type="caution">
    <text evidence="4">The sequence shown here is derived from an EMBL/GenBank/DDBJ whole genome shotgun (WGS) entry which is preliminary data.</text>
</comment>
<dbReference type="Pfam" id="PF05729">
    <property type="entry name" value="NACHT"/>
    <property type="match status" value="1"/>
</dbReference>
<accession>A0A9D3TIY2</accession>
<dbReference type="EMBL" id="JAFDVH010000001">
    <property type="protein sequence ID" value="KAG7491199.1"/>
    <property type="molecule type" value="Genomic_DNA"/>
</dbReference>
<keyword evidence="2" id="KW-0677">Repeat</keyword>
<evidence type="ECO:0000313" key="5">
    <source>
        <dbReference type="Proteomes" id="UP001046870"/>
    </source>
</evidence>
<feature type="domain" description="NACHT" evidence="3">
    <location>
        <begin position="123"/>
        <end position="257"/>
    </location>
</feature>
<dbReference type="InterPro" id="IPR029495">
    <property type="entry name" value="NACHT-assoc"/>
</dbReference>
<dbReference type="Gene3D" id="3.40.50.300">
    <property type="entry name" value="P-loop containing nucleotide triphosphate hydrolases"/>
    <property type="match status" value="1"/>
</dbReference>
<dbReference type="OrthoDB" id="120976at2759"/>
<dbReference type="InterPro" id="IPR051261">
    <property type="entry name" value="NLR"/>
</dbReference>
<dbReference type="PROSITE" id="PS50837">
    <property type="entry name" value="NACHT"/>
    <property type="match status" value="1"/>
</dbReference>
<dbReference type="InterPro" id="IPR027417">
    <property type="entry name" value="P-loop_NTPase"/>
</dbReference>
<keyword evidence="5" id="KW-1185">Reference proteome</keyword>
<dbReference type="SUPFAM" id="SSF52540">
    <property type="entry name" value="P-loop containing nucleoside triphosphate hydrolases"/>
    <property type="match status" value="1"/>
</dbReference>
<sequence length="338" mass="38832">MDCTDTDQGDRQSVIVNAIPFISKDQDRETKYKIYAQVQEKLKSSLKEKFECIFEGVAKPGKCTLLNNIYTELHITEGYSERVNNEHEVWQIETASRTQTTQDTAINCNDIFKPLPGEKTPIRTVLMKGIAGIGKTVSVQKFILDWAEGKANQDIRFVFVLPFRELNLNKDKIYSLLGLLRDVHPEMKGIENIESDDDKVLFIFDGLDESRLPFNFQQNEMLSDVTKTSSVDVLLINLIKGNLLPSARLWITSRPAAANQIPSEYVHRLTEIQGFNDSQKEEYFRKRFSDENQASRIISHMKSCRSLYIMCYIPVFCWISATVLERLLGETVEKSRKL</sequence>
<reference evidence="4" key="1">
    <citation type="submission" date="2021-01" db="EMBL/GenBank/DDBJ databases">
        <authorList>
            <person name="Zahm M."/>
            <person name="Roques C."/>
            <person name="Cabau C."/>
            <person name="Klopp C."/>
            <person name="Donnadieu C."/>
            <person name="Jouanno E."/>
            <person name="Lampietro C."/>
            <person name="Louis A."/>
            <person name="Herpin A."/>
            <person name="Echchiki A."/>
            <person name="Berthelot C."/>
            <person name="Parey E."/>
            <person name="Roest-Crollius H."/>
            <person name="Braasch I."/>
            <person name="Postlethwait J."/>
            <person name="Bobe J."/>
            <person name="Montfort J."/>
            <person name="Bouchez O."/>
            <person name="Begum T."/>
            <person name="Mejri S."/>
            <person name="Adams A."/>
            <person name="Chen W.-J."/>
            <person name="Guiguen Y."/>
        </authorList>
    </citation>
    <scope>NUCLEOTIDE SEQUENCE</scope>
    <source>
        <strain evidence="4">YG-15Mar2019-1</strain>
        <tissue evidence="4">Brain</tissue>
    </source>
</reference>
<dbReference type="Pfam" id="PF14484">
    <property type="entry name" value="FISNA"/>
    <property type="match status" value="1"/>
</dbReference>
<dbReference type="Proteomes" id="UP001046870">
    <property type="component" value="Chromosome 1"/>
</dbReference>
<dbReference type="AlphaFoldDB" id="A0A9D3TIY2"/>
<dbReference type="SMART" id="SM01288">
    <property type="entry name" value="FISNA"/>
    <property type="match status" value="1"/>
</dbReference>
<evidence type="ECO:0000256" key="2">
    <source>
        <dbReference type="ARBA" id="ARBA00022737"/>
    </source>
</evidence>
<keyword evidence="1" id="KW-0433">Leucine-rich repeat</keyword>
<evidence type="ECO:0000256" key="1">
    <source>
        <dbReference type="ARBA" id="ARBA00022614"/>
    </source>
</evidence>
<protein>
    <recommendedName>
        <fullName evidence="3">NACHT domain-containing protein</fullName>
    </recommendedName>
</protein>
<dbReference type="FunFam" id="3.40.50.300:FF:000210">
    <property type="entry name" value="Si:dkey-16p6.1"/>
    <property type="match status" value="1"/>
</dbReference>
<evidence type="ECO:0000259" key="3">
    <source>
        <dbReference type="PROSITE" id="PS50837"/>
    </source>
</evidence>
<gene>
    <name evidence="4" type="ORF">MATL_G00000430</name>
</gene>
<proteinExistence type="predicted"/>
<name>A0A9D3TIY2_MEGAT</name>
<evidence type="ECO:0000313" key="4">
    <source>
        <dbReference type="EMBL" id="KAG7491199.1"/>
    </source>
</evidence>
<dbReference type="InterPro" id="IPR007111">
    <property type="entry name" value="NACHT_NTPase"/>
</dbReference>